<dbReference type="RefSeq" id="WP_041113719.1">
    <property type="nucleotide sequence ID" value="NZ_JARTHD010000012.1"/>
</dbReference>
<sequence>MLRSFLYTVIVITVAFLSWPAIEKQLDESKASEKAKAGFLDFTEQLGLGEFVADFSGTDGTKSPPVKKPALSKPAEQAFSIHNIELADSKEQAEQVLGSPKRSSANEYGVEWHAYHTNYQNFVMAAYDENGQVAGLYTNQDLIASKSGIKLGSAKEAVRKKFGQPLAEMRKGLVYMRFDEKEDYDTFDLDNSFVTVFYDKHENNTVTAIQLIRKDVEQKKSSFYVKGHEPLKEGFEYQLFDLTNAARAKRCLAVLKWDDQVKGTARKHSSDMAKQNYFSHTNKRGQSPFDRMEADGVSFTTAGENLAYGQFSSIFAHEGLMNSLGHRENILRPEYRFLGVGAAFNEENQPYYTENFLTK</sequence>
<accession>A0ABR5AUU0</accession>
<keyword evidence="4" id="KW-1185">Reference proteome</keyword>
<proteinExistence type="predicted"/>
<dbReference type="Proteomes" id="UP000031982">
    <property type="component" value="Unassembled WGS sequence"/>
</dbReference>
<dbReference type="InterPro" id="IPR014044">
    <property type="entry name" value="CAP_dom"/>
</dbReference>
<reference evidence="3 4" key="1">
    <citation type="submission" date="2015-01" db="EMBL/GenBank/DDBJ databases">
        <title>Genome Assembly of Bacillus badius MTCC 1458.</title>
        <authorList>
            <person name="Verma A."/>
            <person name="Khatri I."/>
            <person name="Mual P."/>
            <person name="Subramanian S."/>
            <person name="Krishnamurthi S."/>
        </authorList>
    </citation>
    <scope>NUCLEOTIDE SEQUENCE [LARGE SCALE GENOMIC DNA]</scope>
    <source>
        <strain evidence="3 4">MTCC 1458</strain>
    </source>
</reference>
<evidence type="ECO:0000313" key="4">
    <source>
        <dbReference type="Proteomes" id="UP000031982"/>
    </source>
</evidence>
<dbReference type="Pfam" id="PF14504">
    <property type="entry name" value="CAP_assoc_N"/>
    <property type="match status" value="1"/>
</dbReference>
<feature type="domain" description="CAP-associated" evidence="2">
    <location>
        <begin position="88"/>
        <end position="222"/>
    </location>
</feature>
<dbReference type="CDD" id="cd05379">
    <property type="entry name" value="CAP_bacterial"/>
    <property type="match status" value="1"/>
</dbReference>
<dbReference type="InterPro" id="IPR035940">
    <property type="entry name" value="CAP_sf"/>
</dbReference>
<name>A0ABR5AUU0_BACBA</name>
<dbReference type="EMBL" id="JXLP01000009">
    <property type="protein sequence ID" value="KIL78414.1"/>
    <property type="molecule type" value="Genomic_DNA"/>
</dbReference>
<dbReference type="SUPFAM" id="SSF55797">
    <property type="entry name" value="PR-1-like"/>
    <property type="match status" value="1"/>
</dbReference>
<evidence type="ECO:0008006" key="5">
    <source>
        <dbReference type="Google" id="ProtNLM"/>
    </source>
</evidence>
<evidence type="ECO:0000259" key="1">
    <source>
        <dbReference type="Pfam" id="PF00188"/>
    </source>
</evidence>
<dbReference type="PANTHER" id="PTHR31157">
    <property type="entry name" value="SCP DOMAIN-CONTAINING PROTEIN"/>
    <property type="match status" value="1"/>
</dbReference>
<organism evidence="3 4">
    <name type="scientific">Bacillus badius</name>
    <dbReference type="NCBI Taxonomy" id="1455"/>
    <lineage>
        <taxon>Bacteria</taxon>
        <taxon>Bacillati</taxon>
        <taxon>Bacillota</taxon>
        <taxon>Bacilli</taxon>
        <taxon>Bacillales</taxon>
        <taxon>Bacillaceae</taxon>
        <taxon>Pseudobacillus</taxon>
    </lineage>
</organism>
<evidence type="ECO:0000313" key="3">
    <source>
        <dbReference type="EMBL" id="KIL78414.1"/>
    </source>
</evidence>
<evidence type="ECO:0000259" key="2">
    <source>
        <dbReference type="Pfam" id="PF14504"/>
    </source>
</evidence>
<dbReference type="PANTHER" id="PTHR31157:SF1">
    <property type="entry name" value="SCP DOMAIN-CONTAINING PROTEIN"/>
    <property type="match status" value="1"/>
</dbReference>
<gene>
    <name evidence="3" type="ORF">SD77_4094</name>
</gene>
<dbReference type="Gene3D" id="3.40.33.10">
    <property type="entry name" value="CAP"/>
    <property type="match status" value="1"/>
</dbReference>
<feature type="domain" description="SCP" evidence="1">
    <location>
        <begin position="240"/>
        <end position="354"/>
    </location>
</feature>
<dbReference type="Pfam" id="PF00188">
    <property type="entry name" value="CAP"/>
    <property type="match status" value="1"/>
</dbReference>
<dbReference type="InterPro" id="IPR029410">
    <property type="entry name" value="CAP_assoc"/>
</dbReference>
<comment type="caution">
    <text evidence="3">The sequence shown here is derived from an EMBL/GenBank/DDBJ whole genome shotgun (WGS) entry which is preliminary data.</text>
</comment>
<protein>
    <recommendedName>
        <fullName evidence="5">Serine protease</fullName>
    </recommendedName>
</protein>